<protein>
    <submittedName>
        <fullName evidence="3">Uncharacterized protein LOC107222416</fullName>
    </submittedName>
</protein>
<evidence type="ECO:0000313" key="2">
    <source>
        <dbReference type="Proteomes" id="UP000829291"/>
    </source>
</evidence>
<dbReference type="AlphaFoldDB" id="A0A6J0BTG5"/>
<keyword evidence="1" id="KW-0732">Signal</keyword>
<feature type="signal peptide" evidence="1">
    <location>
        <begin position="1"/>
        <end position="15"/>
    </location>
</feature>
<accession>A0A6J0BTG5</accession>
<dbReference type="InterPro" id="IPR036179">
    <property type="entry name" value="Ig-like_dom_sf"/>
</dbReference>
<dbReference type="SUPFAM" id="SSF48726">
    <property type="entry name" value="Immunoglobulin"/>
    <property type="match status" value="1"/>
</dbReference>
<evidence type="ECO:0000313" key="3">
    <source>
        <dbReference type="RefSeq" id="XP_015517263.1"/>
    </source>
</evidence>
<evidence type="ECO:0000256" key="1">
    <source>
        <dbReference type="SAM" id="SignalP"/>
    </source>
</evidence>
<dbReference type="Proteomes" id="UP000829291">
    <property type="component" value="Chromosome 6"/>
</dbReference>
<dbReference type="RefSeq" id="XP_015517263.1">
    <property type="nucleotide sequence ID" value="XM_015661777.2"/>
</dbReference>
<dbReference type="KEGG" id="nlo:107222416"/>
<feature type="chain" id="PRO_5026718439" evidence="1">
    <location>
        <begin position="16"/>
        <end position="641"/>
    </location>
</feature>
<name>A0A6J0BTG5_NEOLC</name>
<dbReference type="GeneID" id="107222416"/>
<gene>
    <name evidence="3" type="primary">LOC107222416</name>
</gene>
<organism evidence="3">
    <name type="scientific">Neodiprion lecontei</name>
    <name type="common">Redheaded pine sawfly</name>
    <dbReference type="NCBI Taxonomy" id="441921"/>
    <lineage>
        <taxon>Eukaryota</taxon>
        <taxon>Metazoa</taxon>
        <taxon>Ecdysozoa</taxon>
        <taxon>Arthropoda</taxon>
        <taxon>Hexapoda</taxon>
        <taxon>Insecta</taxon>
        <taxon>Pterygota</taxon>
        <taxon>Neoptera</taxon>
        <taxon>Endopterygota</taxon>
        <taxon>Hymenoptera</taxon>
        <taxon>Tenthredinoidea</taxon>
        <taxon>Diprionidae</taxon>
        <taxon>Diprioninae</taxon>
        <taxon>Neodiprion</taxon>
    </lineage>
</organism>
<proteinExistence type="predicted"/>
<dbReference type="OrthoDB" id="6380398at2759"/>
<reference evidence="3" key="1">
    <citation type="submission" date="2025-08" db="UniProtKB">
        <authorList>
            <consortium name="RefSeq"/>
        </authorList>
    </citation>
    <scope>IDENTIFICATION</scope>
    <source>
        <tissue evidence="3">Thorax and Abdomen</tissue>
    </source>
</reference>
<dbReference type="InParanoid" id="A0A6J0BTG5"/>
<keyword evidence="2" id="KW-1185">Reference proteome</keyword>
<sequence>MWLPVSLLIVSLVAGQCQTIVEIDVSESRAFQYSISNTEIEDCRVTLPSGDTYELLPNDTLISLVDERYTVSSSDQTVTCGLSIDATTFSDSGSYLLNITDTDGVSYQANYVLRVQERTFIWPSSTIDLIATGSVYIFLPNIEETVQNCYVTPPGSEEVEVKYGATVSSTITQWSPSSNSWCGVEIMDVSSAGYWKLTAAVNSTHHYYNRTLLKPQDSSILTSTSTVVTSAVGQSLTDYIGHQNASYCQLTNPQGEIEQVVAGRCSFNLSMVTTQHNGTWIASTGLKGFATEITEEIELDVAAISYIYAASSENEVISGAIDLYCRVDGVESEVCRFVSPDGTGVSMVIGVGNEKYAPYYDPDGLYTCGLTILELSSNDYGTWTCYTGTASDLRIGYISVTADETENDTTRSSSSSTTSISVSESYTAYSVYNESLTLTCSALTSLNYCWFKHPNGSYYAAVPDASDNGLWVYSGNGLSLGSCAITFTYSTYNDTGTWTCNMGITGQPTDVSVDITVKITSSALAATSIEESDGNAAVVCTVLNTTKALSYCRFIRPDGVGINALYADSDSRYSLTGTPARGTCGLAISEVEDVDIGTWVCAGRLESYSSEISDTFSLSSASKIGFSLLLLGTTTLKTFFS</sequence>